<protein>
    <submittedName>
        <fullName evidence="2">Polysaccharide deacetylase</fullName>
    </submittedName>
</protein>
<dbReference type="PANTHER" id="PTHR43123:SF1">
    <property type="entry name" value="POLYSACCHARIDE DEACETYLASE-RELATED"/>
    <property type="match status" value="1"/>
</dbReference>
<dbReference type="PROSITE" id="PS51677">
    <property type="entry name" value="NODB"/>
    <property type="match status" value="1"/>
</dbReference>
<comment type="caution">
    <text evidence="2">The sequence shown here is derived from an EMBL/GenBank/DDBJ whole genome shotgun (WGS) entry which is preliminary data.</text>
</comment>
<evidence type="ECO:0000313" key="2">
    <source>
        <dbReference type="EMBL" id="EDM48251.1"/>
    </source>
</evidence>
<dbReference type="AlphaFoldDB" id="A6EZ11"/>
<dbReference type="SUPFAM" id="SSF88713">
    <property type="entry name" value="Glycoside hydrolase/deacetylase"/>
    <property type="match status" value="1"/>
</dbReference>
<dbReference type="GO" id="GO:0005975">
    <property type="term" value="P:carbohydrate metabolic process"/>
    <property type="evidence" value="ECO:0007669"/>
    <property type="project" value="InterPro"/>
</dbReference>
<feature type="domain" description="NodB homology" evidence="1">
    <location>
        <begin position="72"/>
        <end position="294"/>
    </location>
</feature>
<accession>A6EZ11</accession>
<name>A6EZ11_9GAMM</name>
<dbReference type="Proteomes" id="UP000005856">
    <property type="component" value="Unassembled WGS sequence"/>
</dbReference>
<dbReference type="Gene3D" id="3.20.20.370">
    <property type="entry name" value="Glycoside hydrolase/deacetylase"/>
    <property type="match status" value="1"/>
</dbReference>
<dbReference type="OrthoDB" id="9787041at2"/>
<dbReference type="PANTHER" id="PTHR43123">
    <property type="entry name" value="POLYSACCHARIDE DEACETYLASE-RELATED"/>
    <property type="match status" value="1"/>
</dbReference>
<dbReference type="CDD" id="cd10977">
    <property type="entry name" value="CE4_PuuE_SpCDA1"/>
    <property type="match status" value="1"/>
</dbReference>
<dbReference type="eggNOG" id="COG0726">
    <property type="taxonomic scope" value="Bacteria"/>
</dbReference>
<dbReference type="STRING" id="443152.MDG893_15662"/>
<evidence type="ECO:0000259" key="1">
    <source>
        <dbReference type="PROSITE" id="PS51677"/>
    </source>
</evidence>
<reference evidence="2 3" key="1">
    <citation type="submission" date="2007-06" db="EMBL/GenBank/DDBJ databases">
        <authorList>
            <person name="Green D."/>
            <person name="Ferriera S."/>
            <person name="Johnson J."/>
            <person name="Kravitz S."/>
            <person name="Beeson K."/>
            <person name="Sutton G."/>
            <person name="Rogers Y.-H."/>
            <person name="Friedman R."/>
            <person name="Frazier M."/>
            <person name="Venter J.C."/>
        </authorList>
    </citation>
    <scope>NUCLEOTIDE SEQUENCE [LARGE SCALE GENOMIC DNA]</scope>
    <source>
        <strain evidence="2 3">DG893</strain>
    </source>
</reference>
<dbReference type="InterPro" id="IPR017625">
    <property type="entry name" value="PuuE"/>
</dbReference>
<dbReference type="GO" id="GO:0016810">
    <property type="term" value="F:hydrolase activity, acting on carbon-nitrogen (but not peptide) bonds"/>
    <property type="evidence" value="ECO:0007669"/>
    <property type="project" value="InterPro"/>
</dbReference>
<organism evidence="2 3">
    <name type="scientific">Marinobacter algicola DG893</name>
    <dbReference type="NCBI Taxonomy" id="443152"/>
    <lineage>
        <taxon>Bacteria</taxon>
        <taxon>Pseudomonadati</taxon>
        <taxon>Pseudomonadota</taxon>
        <taxon>Gammaproteobacteria</taxon>
        <taxon>Pseudomonadales</taxon>
        <taxon>Marinobacteraceae</taxon>
        <taxon>Marinobacter</taxon>
    </lineage>
</organism>
<dbReference type="Pfam" id="PF01522">
    <property type="entry name" value="Polysacc_deac_1"/>
    <property type="match status" value="1"/>
</dbReference>
<dbReference type="RefSeq" id="WP_007153258.1">
    <property type="nucleotide sequence ID" value="NZ_ABCP01000008.1"/>
</dbReference>
<dbReference type="EMBL" id="ABCP01000008">
    <property type="protein sequence ID" value="EDM48251.1"/>
    <property type="molecule type" value="Genomic_DNA"/>
</dbReference>
<dbReference type="InterPro" id="IPR011330">
    <property type="entry name" value="Glyco_hydro/deAcase_b/a-brl"/>
</dbReference>
<dbReference type="NCBIfam" id="TIGR03212">
    <property type="entry name" value="uraD_N-term-dom"/>
    <property type="match status" value="1"/>
</dbReference>
<evidence type="ECO:0000313" key="3">
    <source>
        <dbReference type="Proteomes" id="UP000005856"/>
    </source>
</evidence>
<proteinExistence type="predicted"/>
<gene>
    <name evidence="2" type="ORF">MDG893_15662</name>
</gene>
<keyword evidence="3" id="KW-1185">Reference proteome</keyword>
<dbReference type="InterPro" id="IPR002509">
    <property type="entry name" value="NODB_dom"/>
</dbReference>
<sequence length="316" mass="36635">MSPANPDHYPRDLIGYGSEPPHANWPGRARIAVQFVLNYEEGAENCVLHGDTHSEQFLSEIAGAEAYPSRHMSMESIYEYGSRAGVWRVLNEFQRRGMPLTVFGVAMALERHPELAHAFKELGHEVACHGWRWIHYQNIPESIERAHMRRAIEIFETLYGEKPAGWYTGRDSENTRRLVLDEGSFLYDSDYYGDDLPFWTRQYDSQGEMHNHLVVPYALDTNDMRFASAQGFGTGEDFYQYLRDAFDVLYAEGEDAPKMLSVGLHCRLVGRPGRFRALQRFLDHIEAHDRVWVTRRVDIARHWAEHHHPLSSKEQQ</sequence>